<dbReference type="InterPro" id="IPR011006">
    <property type="entry name" value="CheY-like_superfamily"/>
</dbReference>
<dbReference type="SMART" id="SM00448">
    <property type="entry name" value="REC"/>
    <property type="match status" value="1"/>
</dbReference>
<sequence>MATEADDDGGLAPLCDSIHHRVRSRPRGRLRSTDLQNGSQVSNRFAGRKAYTLLCVDAHIINLRLMSKICEKWGQPCETARNGQEAVEIYKRDPDRFRCILMDVTMPVVDGFEATRRIREFEEDSWASFIASQSQDIPTKQPTSSQFEYSSSSSSSSAPQVPNGKPVRRVVVIALMASLVSLSPATIAETGFDLVMRKPIHLKTMADLLFGAPETNVVSLYGGVSETALREAGYPLRMGVWHPRRDPEPREAILGSFGDM</sequence>
<evidence type="ECO:0000256" key="1">
    <source>
        <dbReference type="ARBA" id="ARBA00022553"/>
    </source>
</evidence>
<evidence type="ECO:0000259" key="5">
    <source>
        <dbReference type="PROSITE" id="PS50110"/>
    </source>
</evidence>
<feature type="compositionally biased region" description="Polar residues" evidence="4">
    <location>
        <begin position="134"/>
        <end position="149"/>
    </location>
</feature>
<keyword evidence="7" id="KW-1185">Reference proteome</keyword>
<dbReference type="Gene3D" id="3.40.50.2300">
    <property type="match status" value="1"/>
</dbReference>
<dbReference type="GeneID" id="63769927"/>
<protein>
    <recommendedName>
        <fullName evidence="5">Response regulatory domain-containing protein</fullName>
    </recommendedName>
</protein>
<dbReference type="Proteomes" id="UP000193689">
    <property type="component" value="Unassembled WGS sequence"/>
</dbReference>
<feature type="region of interest" description="Disordered" evidence="4">
    <location>
        <begin position="134"/>
        <end position="163"/>
    </location>
</feature>
<dbReference type="RefSeq" id="XP_040717742.1">
    <property type="nucleotide sequence ID" value="XM_040853715.1"/>
</dbReference>
<reference evidence="6 7" key="1">
    <citation type="submission" date="2016-07" db="EMBL/GenBank/DDBJ databases">
        <title>Pervasive Adenine N6-methylation of Active Genes in Fungi.</title>
        <authorList>
            <consortium name="DOE Joint Genome Institute"/>
            <person name="Mondo S.J."/>
            <person name="Dannebaum R.O."/>
            <person name="Kuo R.C."/>
            <person name="Labutti K."/>
            <person name="Haridas S."/>
            <person name="Kuo A."/>
            <person name="Salamov A."/>
            <person name="Ahrendt S.R."/>
            <person name="Lipzen A."/>
            <person name="Sullivan W."/>
            <person name="Andreopoulos W.B."/>
            <person name="Clum A."/>
            <person name="Lindquist E."/>
            <person name="Daum C."/>
            <person name="Ramamoorthy G.K."/>
            <person name="Gryganskyi A."/>
            <person name="Culley D."/>
            <person name="Magnuson J.K."/>
            <person name="James T.Y."/>
            <person name="O'Malley M.A."/>
            <person name="Stajich J.E."/>
            <person name="Spatafora J.W."/>
            <person name="Visel A."/>
            <person name="Grigoriev I.V."/>
        </authorList>
    </citation>
    <scope>NUCLEOTIDE SEQUENCE [LARGE SCALE GENOMIC DNA]</scope>
    <source>
        <strain evidence="6 7">CBS 129021</strain>
    </source>
</reference>
<accession>A0A1Y2E6C3</accession>
<comment type="caution">
    <text evidence="6">The sequence shown here is derived from an EMBL/GenBank/DDBJ whole genome shotgun (WGS) entry which is preliminary data.</text>
</comment>
<gene>
    <name evidence="6" type="ORF">BCR38DRAFT_151611</name>
</gene>
<keyword evidence="2" id="KW-0902">Two-component regulatory system</keyword>
<organism evidence="6 7">
    <name type="scientific">Pseudomassariella vexata</name>
    <dbReference type="NCBI Taxonomy" id="1141098"/>
    <lineage>
        <taxon>Eukaryota</taxon>
        <taxon>Fungi</taxon>
        <taxon>Dikarya</taxon>
        <taxon>Ascomycota</taxon>
        <taxon>Pezizomycotina</taxon>
        <taxon>Sordariomycetes</taxon>
        <taxon>Xylariomycetidae</taxon>
        <taxon>Amphisphaeriales</taxon>
        <taxon>Pseudomassariaceae</taxon>
        <taxon>Pseudomassariella</taxon>
    </lineage>
</organism>
<feature type="modified residue" description="4-aspartylphosphate" evidence="3">
    <location>
        <position position="103"/>
    </location>
</feature>
<evidence type="ECO:0000313" key="6">
    <source>
        <dbReference type="EMBL" id="ORY67118.1"/>
    </source>
</evidence>
<dbReference type="PANTHER" id="PTHR45339:SF1">
    <property type="entry name" value="HYBRID SIGNAL TRANSDUCTION HISTIDINE KINASE J"/>
    <property type="match status" value="1"/>
</dbReference>
<dbReference type="CDD" id="cd17546">
    <property type="entry name" value="REC_hyHK_CKI1_RcsC-like"/>
    <property type="match status" value="1"/>
</dbReference>
<name>A0A1Y2E6C3_9PEZI</name>
<dbReference type="EMBL" id="MCFJ01000004">
    <property type="protein sequence ID" value="ORY67118.1"/>
    <property type="molecule type" value="Genomic_DNA"/>
</dbReference>
<evidence type="ECO:0000256" key="2">
    <source>
        <dbReference type="ARBA" id="ARBA00023012"/>
    </source>
</evidence>
<evidence type="ECO:0000256" key="3">
    <source>
        <dbReference type="PROSITE-ProRule" id="PRU00169"/>
    </source>
</evidence>
<dbReference type="SUPFAM" id="SSF52172">
    <property type="entry name" value="CheY-like"/>
    <property type="match status" value="1"/>
</dbReference>
<dbReference type="STRING" id="1141098.A0A1Y2E6C3"/>
<dbReference type="PROSITE" id="PS50110">
    <property type="entry name" value="RESPONSE_REGULATORY"/>
    <property type="match status" value="1"/>
</dbReference>
<dbReference type="OrthoDB" id="303614at2759"/>
<feature type="domain" description="Response regulatory" evidence="5">
    <location>
        <begin position="52"/>
        <end position="213"/>
    </location>
</feature>
<evidence type="ECO:0000256" key="4">
    <source>
        <dbReference type="SAM" id="MobiDB-lite"/>
    </source>
</evidence>
<proteinExistence type="predicted"/>
<evidence type="ECO:0000313" key="7">
    <source>
        <dbReference type="Proteomes" id="UP000193689"/>
    </source>
</evidence>
<dbReference type="AlphaFoldDB" id="A0A1Y2E6C3"/>
<dbReference type="GO" id="GO:0000160">
    <property type="term" value="P:phosphorelay signal transduction system"/>
    <property type="evidence" value="ECO:0007669"/>
    <property type="project" value="UniProtKB-KW"/>
</dbReference>
<keyword evidence="1 3" id="KW-0597">Phosphoprotein</keyword>
<dbReference type="Pfam" id="PF00072">
    <property type="entry name" value="Response_reg"/>
    <property type="match status" value="1"/>
</dbReference>
<dbReference type="PANTHER" id="PTHR45339">
    <property type="entry name" value="HYBRID SIGNAL TRANSDUCTION HISTIDINE KINASE J"/>
    <property type="match status" value="1"/>
</dbReference>
<dbReference type="InterPro" id="IPR001789">
    <property type="entry name" value="Sig_transdc_resp-reg_receiver"/>
</dbReference>
<dbReference type="InParanoid" id="A0A1Y2E6C3"/>